<evidence type="ECO:0000256" key="2">
    <source>
        <dbReference type="ARBA" id="ARBA00022748"/>
    </source>
</evidence>
<evidence type="ECO:0000256" key="3">
    <source>
        <dbReference type="ARBA" id="ARBA00023157"/>
    </source>
</evidence>
<dbReference type="PROSITE" id="PS00194">
    <property type="entry name" value="THIOREDOXIN_1"/>
    <property type="match status" value="1"/>
</dbReference>
<keyword evidence="3" id="KW-1015">Disulfide bond</keyword>
<dbReference type="Gene3D" id="3.40.30.10">
    <property type="entry name" value="Glutaredoxin"/>
    <property type="match status" value="1"/>
</dbReference>
<keyword evidence="2" id="KW-0201">Cytochrome c-type biogenesis</keyword>
<dbReference type="CDD" id="cd02966">
    <property type="entry name" value="TlpA_like_family"/>
    <property type="match status" value="1"/>
</dbReference>
<dbReference type="PANTHER" id="PTHR42852">
    <property type="entry name" value="THIOL:DISULFIDE INTERCHANGE PROTEIN DSBE"/>
    <property type="match status" value="1"/>
</dbReference>
<dbReference type="EMBL" id="QNUL01000040">
    <property type="protein sequence ID" value="REA56372.1"/>
    <property type="molecule type" value="Genomic_DNA"/>
</dbReference>
<dbReference type="RefSeq" id="WP_115834106.1">
    <property type="nucleotide sequence ID" value="NZ_QNUL01000040.1"/>
</dbReference>
<evidence type="ECO:0000313" key="6">
    <source>
        <dbReference type="EMBL" id="REA56372.1"/>
    </source>
</evidence>
<accession>A0A3D8Y341</accession>
<dbReference type="InterPro" id="IPR036249">
    <property type="entry name" value="Thioredoxin-like_sf"/>
</dbReference>
<dbReference type="PROSITE" id="PS51257">
    <property type="entry name" value="PROKAR_LIPOPROTEIN"/>
    <property type="match status" value="1"/>
</dbReference>
<evidence type="ECO:0000256" key="1">
    <source>
        <dbReference type="ARBA" id="ARBA00004196"/>
    </source>
</evidence>
<dbReference type="InterPro" id="IPR013766">
    <property type="entry name" value="Thioredoxin_domain"/>
</dbReference>
<feature type="domain" description="Thioredoxin" evidence="5">
    <location>
        <begin position="225"/>
        <end position="370"/>
    </location>
</feature>
<proteinExistence type="predicted"/>
<dbReference type="InterPro" id="IPR050553">
    <property type="entry name" value="Thioredoxin_ResA/DsbE_sf"/>
</dbReference>
<evidence type="ECO:0000259" key="5">
    <source>
        <dbReference type="PROSITE" id="PS51352"/>
    </source>
</evidence>
<keyword evidence="4" id="KW-0676">Redox-active center</keyword>
<sequence>MKASKLLSRFLVCMGLGCVGVGCGSGEQGNDREISGTLLGLPDGMMYLRNINFINIDSCPTVGGKFKFRLVSQKFPEPSSATIFHLSDEDSTLRFFQFPRTPKTKGQLVRWGRFMLDQEGITMNGTIKDSFFESKRASSTIDGEVKFGKQTHFMLDDTLKLNGSIKLDDMRKVILANPSSYHMLYNVKGILHSLNTKQAMFLLNCFDKDVLASNTALEIKNYVTSRGEMRLYNTSLTDSAGKQHYILNKNARLNMVVLWASWCAPCLEEIPQLKELYQKFGADKNFNMVSVSLDLDKAKWKKRLDVEKMPWKQLLTEESQFDYYKEIFGVNSAIPTILLYGRNGKLLKKYTGYSPENKNEMINLLASNLK</sequence>
<dbReference type="Proteomes" id="UP000256373">
    <property type="component" value="Unassembled WGS sequence"/>
</dbReference>
<dbReference type="PROSITE" id="PS51352">
    <property type="entry name" value="THIOREDOXIN_2"/>
    <property type="match status" value="1"/>
</dbReference>
<reference evidence="6 7" key="1">
    <citation type="submission" date="2018-07" db="EMBL/GenBank/DDBJ databases">
        <title>Dyadobacter roseus sp. nov., isolated from rose rhizosphere soil.</title>
        <authorList>
            <person name="Chen L."/>
        </authorList>
    </citation>
    <scope>NUCLEOTIDE SEQUENCE [LARGE SCALE GENOMIC DNA]</scope>
    <source>
        <strain evidence="6 7">RS19</strain>
    </source>
</reference>
<protein>
    <recommendedName>
        <fullName evidence="5">Thioredoxin domain-containing protein</fullName>
    </recommendedName>
</protein>
<dbReference type="AlphaFoldDB" id="A0A3D8Y341"/>
<gene>
    <name evidence="6" type="ORF">DSL64_27135</name>
</gene>
<dbReference type="OrthoDB" id="6399635at2"/>
<evidence type="ECO:0000313" key="7">
    <source>
        <dbReference type="Proteomes" id="UP000256373"/>
    </source>
</evidence>
<dbReference type="SUPFAM" id="SSF52833">
    <property type="entry name" value="Thioredoxin-like"/>
    <property type="match status" value="1"/>
</dbReference>
<dbReference type="GO" id="GO:0030313">
    <property type="term" value="C:cell envelope"/>
    <property type="evidence" value="ECO:0007669"/>
    <property type="project" value="UniProtKB-SubCell"/>
</dbReference>
<dbReference type="InterPro" id="IPR012336">
    <property type="entry name" value="Thioredoxin-like_fold"/>
</dbReference>
<dbReference type="PANTHER" id="PTHR42852:SF6">
    <property type="entry name" value="THIOL:DISULFIDE INTERCHANGE PROTEIN DSBE"/>
    <property type="match status" value="1"/>
</dbReference>
<comment type="subcellular location">
    <subcellularLocation>
        <location evidence="1">Cell envelope</location>
    </subcellularLocation>
</comment>
<organism evidence="6 7">
    <name type="scientific">Dyadobacter luteus</name>
    <dbReference type="NCBI Taxonomy" id="2259619"/>
    <lineage>
        <taxon>Bacteria</taxon>
        <taxon>Pseudomonadati</taxon>
        <taxon>Bacteroidota</taxon>
        <taxon>Cytophagia</taxon>
        <taxon>Cytophagales</taxon>
        <taxon>Spirosomataceae</taxon>
        <taxon>Dyadobacter</taxon>
    </lineage>
</organism>
<dbReference type="Pfam" id="PF13905">
    <property type="entry name" value="Thioredoxin_8"/>
    <property type="match status" value="1"/>
</dbReference>
<name>A0A3D8Y341_9BACT</name>
<dbReference type="GO" id="GO:0017004">
    <property type="term" value="P:cytochrome complex assembly"/>
    <property type="evidence" value="ECO:0007669"/>
    <property type="project" value="UniProtKB-KW"/>
</dbReference>
<comment type="caution">
    <text evidence="6">The sequence shown here is derived from an EMBL/GenBank/DDBJ whole genome shotgun (WGS) entry which is preliminary data.</text>
</comment>
<keyword evidence="7" id="KW-1185">Reference proteome</keyword>
<dbReference type="InterPro" id="IPR017937">
    <property type="entry name" value="Thioredoxin_CS"/>
</dbReference>
<evidence type="ECO:0000256" key="4">
    <source>
        <dbReference type="ARBA" id="ARBA00023284"/>
    </source>
</evidence>